<name>A0A8X7BRS9_9ARAC</name>
<evidence type="ECO:0000313" key="2">
    <source>
        <dbReference type="Proteomes" id="UP000886998"/>
    </source>
</evidence>
<keyword evidence="2" id="KW-1185">Reference proteome</keyword>
<accession>A0A8X7BRS9</accession>
<organism evidence="1 2">
    <name type="scientific">Trichonephila inaurata madagascariensis</name>
    <dbReference type="NCBI Taxonomy" id="2747483"/>
    <lineage>
        <taxon>Eukaryota</taxon>
        <taxon>Metazoa</taxon>
        <taxon>Ecdysozoa</taxon>
        <taxon>Arthropoda</taxon>
        <taxon>Chelicerata</taxon>
        <taxon>Arachnida</taxon>
        <taxon>Araneae</taxon>
        <taxon>Araneomorphae</taxon>
        <taxon>Entelegynae</taxon>
        <taxon>Araneoidea</taxon>
        <taxon>Nephilidae</taxon>
        <taxon>Trichonephila</taxon>
        <taxon>Trichonephila inaurata</taxon>
    </lineage>
</organism>
<dbReference type="AlphaFoldDB" id="A0A8X7BRS9"/>
<dbReference type="OrthoDB" id="10404221at2759"/>
<dbReference type="EMBL" id="BMAV01003034">
    <property type="protein sequence ID" value="GFY42376.1"/>
    <property type="molecule type" value="Genomic_DNA"/>
</dbReference>
<reference evidence="1" key="1">
    <citation type="submission" date="2020-08" db="EMBL/GenBank/DDBJ databases">
        <title>Multicomponent nature underlies the extraordinary mechanical properties of spider dragline silk.</title>
        <authorList>
            <person name="Kono N."/>
            <person name="Nakamura H."/>
            <person name="Mori M."/>
            <person name="Yoshida Y."/>
            <person name="Ohtoshi R."/>
            <person name="Malay A.D."/>
            <person name="Moran D.A.P."/>
            <person name="Tomita M."/>
            <person name="Numata K."/>
            <person name="Arakawa K."/>
        </authorList>
    </citation>
    <scope>NUCLEOTIDE SEQUENCE</scope>
</reference>
<dbReference type="Proteomes" id="UP000886998">
    <property type="component" value="Unassembled WGS sequence"/>
</dbReference>
<protein>
    <submittedName>
        <fullName evidence="1">Uncharacterized protein</fullName>
    </submittedName>
</protein>
<comment type="caution">
    <text evidence="1">The sequence shown here is derived from an EMBL/GenBank/DDBJ whole genome shotgun (WGS) entry which is preliminary data.</text>
</comment>
<gene>
    <name evidence="1" type="ORF">TNIN_152161</name>
</gene>
<proteinExistence type="predicted"/>
<sequence>MPLTLLIILTNGTKWRTEASSTSSSRSHLVVSLLLAHVVRREETREFDNESCCRAYRDISLNEVMPRTRGKKKIQTGEKT</sequence>
<evidence type="ECO:0000313" key="1">
    <source>
        <dbReference type="EMBL" id="GFY42376.1"/>
    </source>
</evidence>